<gene>
    <name evidence="4" type="ORF">BLA29_000027</name>
</gene>
<evidence type="ECO:0000313" key="4">
    <source>
        <dbReference type="EMBL" id="OTF78506.1"/>
    </source>
</evidence>
<keyword evidence="5" id="KW-1185">Reference proteome</keyword>
<name>A0A1Y3BFY5_EURMA</name>
<dbReference type="InterPro" id="IPR043153">
    <property type="entry name" value="DENN_C"/>
</dbReference>
<dbReference type="Gene3D" id="3.40.50.11500">
    <property type="match status" value="1"/>
</dbReference>
<dbReference type="Gene3D" id="1.25.40.10">
    <property type="entry name" value="Tetratricopeptide repeat domain"/>
    <property type="match status" value="1"/>
</dbReference>
<dbReference type="SMART" id="SM00800">
    <property type="entry name" value="uDENN"/>
    <property type="match status" value="1"/>
</dbReference>
<dbReference type="GO" id="GO:0005085">
    <property type="term" value="F:guanyl-nucleotide exchange factor activity"/>
    <property type="evidence" value="ECO:0007669"/>
    <property type="project" value="UniProtKB-KW"/>
</dbReference>
<dbReference type="OrthoDB" id="75250at2759"/>
<reference evidence="4 5" key="1">
    <citation type="submission" date="2017-03" db="EMBL/GenBank/DDBJ databases">
        <title>Genome Survey of Euroglyphus maynei.</title>
        <authorList>
            <person name="Arlian L.G."/>
            <person name="Morgan M.S."/>
            <person name="Rider S.D."/>
        </authorList>
    </citation>
    <scope>NUCLEOTIDE SEQUENCE [LARGE SCALE GENOMIC DNA]</scope>
    <source>
        <strain evidence="4">Arlian Lab</strain>
        <tissue evidence="4">Whole body</tissue>
    </source>
</reference>
<evidence type="ECO:0000256" key="1">
    <source>
        <dbReference type="ARBA" id="ARBA00022658"/>
    </source>
</evidence>
<dbReference type="InterPro" id="IPR005112">
    <property type="entry name" value="dDENN_dom"/>
</dbReference>
<dbReference type="Pfam" id="PF03456">
    <property type="entry name" value="uDENN"/>
    <property type="match status" value="1"/>
</dbReference>
<dbReference type="Proteomes" id="UP000194236">
    <property type="component" value="Unassembled WGS sequence"/>
</dbReference>
<feature type="domain" description="MABP" evidence="3">
    <location>
        <begin position="30"/>
        <end position="190"/>
    </location>
</feature>
<dbReference type="InterPro" id="IPR051696">
    <property type="entry name" value="DENN_Domain_GEFs"/>
</dbReference>
<dbReference type="PROSITE" id="PS50211">
    <property type="entry name" value="DENN"/>
    <property type="match status" value="1"/>
</dbReference>
<dbReference type="InterPro" id="IPR005113">
    <property type="entry name" value="uDENN_dom"/>
</dbReference>
<evidence type="ECO:0000313" key="5">
    <source>
        <dbReference type="Proteomes" id="UP000194236"/>
    </source>
</evidence>
<protein>
    <submittedName>
        <fullName evidence="4">DENN (AEX-3) domain containing protein</fullName>
    </submittedName>
</protein>
<keyword evidence="1" id="KW-0344">Guanine-nucleotide releasing factor</keyword>
<proteinExistence type="predicted"/>
<dbReference type="InterPro" id="IPR001194">
    <property type="entry name" value="cDENN_dom"/>
</dbReference>
<dbReference type="PANTHER" id="PTHR12296:SF30">
    <property type="entry name" value="DENN DOMAIN-CONTAINING PROTEIN CRAG"/>
    <property type="match status" value="1"/>
</dbReference>
<dbReference type="SMART" id="SM00799">
    <property type="entry name" value="DENN"/>
    <property type="match status" value="1"/>
</dbReference>
<evidence type="ECO:0000259" key="2">
    <source>
        <dbReference type="PROSITE" id="PS50211"/>
    </source>
</evidence>
<feature type="domain" description="UDENN" evidence="2">
    <location>
        <begin position="182"/>
        <end position="624"/>
    </location>
</feature>
<dbReference type="PROSITE" id="PS51498">
    <property type="entry name" value="MABP"/>
    <property type="match status" value="1"/>
</dbReference>
<sequence length="1515" mass="176083">MNENRISDYFVVTGVNETDRHYESVNQPTLDPITDITVINRSYHEPVPQGYYCIEKTPNGHEANLNHGSIKGSKFFICYKRSRDKTPLLDIGVLHSECETMNPECRMIKRTPSGFSANLNEGVGTTKIYLTFRRSTKMTPYNQLVVSDICIILTSKNETPPHAFCMVEKNLNKGFLAFRSDAYLCYKKCMDRPPYLLYNPIIIDRFPNEENLQYPLPQNLPLFCLPMGASIECWPKNDSIPLSFSTFILTTSVFTKIYGTVLNYYERIEPNFLTDDELIQLKFVDDPKDEEKIAEALKEKSLQRIKSLCILSQWPFFDQFKYFLDFIYQNFICTPCTVPLEFYVFHFMKSIPFPTPDRPNIMVNLGASNDLLFSQNFDDFPIPSNGASFKKLLLNLGPENCLYLLLFMLTEQKILIHSLRLSILTEVAESLVSMIFPFNWNCPYIPLCPLNLAGVLHAPLPFIVGIYSQYFDYYEPPFDVISISLDTRAIHIPDTKRMLNLELLPRKNMKFLKEKLEEISKRIHQNVKERDVQIRKKFDKKVEFEIQEAFLYFMASIMKNFQHYLKPITAAPRVGATDPTTLFDFEGFLQAHQSNISFYSQLTKTQMFTKFIEERSLVSDKDISLAFFDDCIEKVEKYENMDLKRISKLNLINFEDRGKSSKTVFISLPFLVNETHKQKPKFFDGQFRKELFKKYVFFFDSTDSSSTMAATRFESSIELQCHMFARRAKHEIMKAQRIAQQSSRSASEWAKCLLVNAYSLWFTHFPAFSYFLIKMQNSSEKSTIPLSIAYQALKRMQTMDFSVPDESCYRILMILCCIHNRPALAVKIFLDMKKYKVKLNAITYGYYNKAVLDGNWPTDYGDRKSRWIKLCNVMRVAMHFKIKYMNTTTESPSIVRKNVKSLFSAKTGQTLVIVDYCSSAGLLWISDRIDSSTKKSNFDLHQKKYKSYIDINITHEEFNSIFNKLKTLRNNPISLEPEINRKQVISAKTSSDDKDNVSESNIFSNSFVTPLKETLVNMDFSKSPVADKLRSSYRIARNFTKSRYSSTFSDSEKNLNKIGSLFLKSESKSNNVLQTPPRLPRSLTLPQTFQTSTPVNEMMAMKSQFQNYGMSSPSEYFYSTVKSIGGRINEFKLSLGTSSMNSPVKFNMMNAVTSHLNLKNDDENLNLSIDNLLDQFDENSFNMDKYQHVLNEYYTKSLELFPTDETLSSIWTVEMISCTICRGCQSIIYDEEIMSQWLPDDSNLNTRCIHCKTTFVPSLTVYIKDYRCINNQEPLTGRSLDPISVPYLSPLVLRKELENILNRESYSSLILPKFVDDHPIVYWNLVWYFTRLNLPSHIYELALYATSLNSSELIKISNQNRYSFKHVRVTCMWDNEKFYENIPLHQQWLKIKNTESETLSPELLDFRNLCHQLIQLIKDRDLIKPIQFLISERNKHKKLPGMNLKNLNSLYRELMFLNLIQVPPALNVEYQSAFESLSNKDKESLIRIDYPLPNGAIYCRNLFKPLTLIRPPPPI</sequence>
<dbReference type="InterPro" id="IPR023341">
    <property type="entry name" value="MABP"/>
</dbReference>
<dbReference type="InterPro" id="IPR037516">
    <property type="entry name" value="Tripartite_DENN"/>
</dbReference>
<dbReference type="EMBL" id="MUJZ01027629">
    <property type="protein sequence ID" value="OTF78506.1"/>
    <property type="molecule type" value="Genomic_DNA"/>
</dbReference>
<organism evidence="4 5">
    <name type="scientific">Euroglyphus maynei</name>
    <name type="common">Mayne's house dust mite</name>
    <dbReference type="NCBI Taxonomy" id="6958"/>
    <lineage>
        <taxon>Eukaryota</taxon>
        <taxon>Metazoa</taxon>
        <taxon>Ecdysozoa</taxon>
        <taxon>Arthropoda</taxon>
        <taxon>Chelicerata</taxon>
        <taxon>Arachnida</taxon>
        <taxon>Acari</taxon>
        <taxon>Acariformes</taxon>
        <taxon>Sarcoptiformes</taxon>
        <taxon>Astigmata</taxon>
        <taxon>Psoroptidia</taxon>
        <taxon>Analgoidea</taxon>
        <taxon>Pyroglyphidae</taxon>
        <taxon>Pyroglyphinae</taxon>
        <taxon>Euroglyphus</taxon>
    </lineage>
</organism>
<comment type="caution">
    <text evidence="4">The sequence shown here is derived from an EMBL/GenBank/DDBJ whole genome shotgun (WGS) entry which is preliminary data.</text>
</comment>
<dbReference type="Pfam" id="PF03455">
    <property type="entry name" value="dDENN"/>
    <property type="match status" value="1"/>
</dbReference>
<dbReference type="GO" id="GO:0032483">
    <property type="term" value="P:regulation of Rab protein signal transduction"/>
    <property type="evidence" value="ECO:0007669"/>
    <property type="project" value="TreeGrafter"/>
</dbReference>
<dbReference type="Gene3D" id="2.100.10.50">
    <property type="match status" value="2"/>
</dbReference>
<evidence type="ECO:0000259" key="3">
    <source>
        <dbReference type="PROSITE" id="PS51498"/>
    </source>
</evidence>
<accession>A0A1Y3BFY5</accession>
<dbReference type="Pfam" id="PF02141">
    <property type="entry name" value="DENN"/>
    <property type="match status" value="1"/>
</dbReference>
<dbReference type="InterPro" id="IPR011990">
    <property type="entry name" value="TPR-like_helical_dom_sf"/>
</dbReference>
<dbReference type="PANTHER" id="PTHR12296">
    <property type="entry name" value="DENN DOMAIN-CONTAINING PROTEIN 4"/>
    <property type="match status" value="1"/>
</dbReference>
<dbReference type="GO" id="GO:0031410">
    <property type="term" value="C:cytoplasmic vesicle"/>
    <property type="evidence" value="ECO:0007669"/>
    <property type="project" value="TreeGrafter"/>
</dbReference>
<dbReference type="SMART" id="SM00801">
    <property type="entry name" value="dDENN"/>
    <property type="match status" value="1"/>
</dbReference>